<dbReference type="Pfam" id="PF00291">
    <property type="entry name" value="PALP"/>
    <property type="match status" value="1"/>
</dbReference>
<proteinExistence type="inferred from homology"/>
<dbReference type="PROSITE" id="PS00165">
    <property type="entry name" value="DEHYDRATASE_SER_THR"/>
    <property type="match status" value="1"/>
</dbReference>
<organism evidence="15 16">
    <name type="scientific">Shewanella hanedai</name>
    <name type="common">Alteromonas hanedai</name>
    <dbReference type="NCBI Taxonomy" id="25"/>
    <lineage>
        <taxon>Bacteria</taxon>
        <taxon>Pseudomonadati</taxon>
        <taxon>Pseudomonadota</taxon>
        <taxon>Gammaproteobacteria</taxon>
        <taxon>Alteromonadales</taxon>
        <taxon>Shewanellaceae</taxon>
        <taxon>Shewanella</taxon>
    </lineage>
</organism>
<dbReference type="GO" id="GO:0030170">
    <property type="term" value="F:pyridoxal phosphate binding"/>
    <property type="evidence" value="ECO:0007669"/>
    <property type="project" value="InterPro"/>
</dbReference>
<dbReference type="Pfam" id="PF14821">
    <property type="entry name" value="Thr_synth_N"/>
    <property type="match status" value="1"/>
</dbReference>
<evidence type="ECO:0000313" key="15">
    <source>
        <dbReference type="EMBL" id="TRY11083.1"/>
    </source>
</evidence>
<comment type="cofactor">
    <cofactor evidence="1 12">
        <name>pyridoxal 5'-phosphate</name>
        <dbReference type="ChEBI" id="CHEBI:597326"/>
    </cofactor>
</comment>
<keyword evidence="7" id="KW-0791">Threonine biosynthesis</keyword>
<dbReference type="InterPro" id="IPR036052">
    <property type="entry name" value="TrpB-like_PALP_sf"/>
</dbReference>
<reference evidence="16" key="1">
    <citation type="submission" date="2019-07" db="EMBL/GenBank/DDBJ databases">
        <title>Shewanella sp. YLB-08 draft genomic sequence.</title>
        <authorList>
            <person name="Yu L."/>
        </authorList>
    </citation>
    <scope>NUCLEOTIDE SEQUENCE [LARGE SCALE GENOMIC DNA]</scope>
    <source>
        <strain evidence="16">JCM 20706</strain>
    </source>
</reference>
<protein>
    <recommendedName>
        <fullName evidence="5 11">Threonine synthase</fullName>
        <ecNumber evidence="4 11">4.2.3.1</ecNumber>
    </recommendedName>
</protein>
<keyword evidence="16" id="KW-1185">Reference proteome</keyword>
<dbReference type="FunFam" id="3.40.50.1100:FF:000022">
    <property type="entry name" value="Threonine synthase"/>
    <property type="match status" value="1"/>
</dbReference>
<dbReference type="InterPro" id="IPR000634">
    <property type="entry name" value="Ser/Thr_deHydtase_PyrdxlP-BS"/>
</dbReference>
<evidence type="ECO:0000256" key="12">
    <source>
        <dbReference type="PIRSR" id="PIRSR604450-51"/>
    </source>
</evidence>
<comment type="pathway">
    <text evidence="2">Amino-acid biosynthesis; L-threonine biosynthesis; L-threonine from L-aspartate: step 5/5.</text>
</comment>
<dbReference type="Gene3D" id="3.90.1380.10">
    <property type="entry name" value="Threonine synthase, N-terminal domain"/>
    <property type="match status" value="1"/>
</dbReference>
<name>A0A553JF88_SHEHA</name>
<evidence type="ECO:0000256" key="7">
    <source>
        <dbReference type="ARBA" id="ARBA00022697"/>
    </source>
</evidence>
<evidence type="ECO:0000313" key="16">
    <source>
        <dbReference type="Proteomes" id="UP000318126"/>
    </source>
</evidence>
<dbReference type="InterPro" id="IPR029144">
    <property type="entry name" value="Thr_synth_N"/>
</dbReference>
<dbReference type="PANTHER" id="PTHR42690">
    <property type="entry name" value="THREONINE SYNTHASE FAMILY MEMBER"/>
    <property type="match status" value="1"/>
</dbReference>
<feature type="domain" description="Threonine synthase N-terminal" evidence="14">
    <location>
        <begin position="10"/>
        <end position="78"/>
    </location>
</feature>
<comment type="caution">
    <text evidence="15">The sequence shown here is derived from an EMBL/GenBank/DDBJ whole genome shotgun (WGS) entry which is preliminary data.</text>
</comment>
<evidence type="ECO:0000256" key="11">
    <source>
        <dbReference type="NCBIfam" id="TIGR00260"/>
    </source>
</evidence>
<dbReference type="UniPathway" id="UPA00050">
    <property type="reaction ID" value="UER00065"/>
</dbReference>
<evidence type="ECO:0000259" key="13">
    <source>
        <dbReference type="Pfam" id="PF00291"/>
    </source>
</evidence>
<dbReference type="EMBL" id="VKGK01000052">
    <property type="protein sequence ID" value="TRY11083.1"/>
    <property type="molecule type" value="Genomic_DNA"/>
</dbReference>
<accession>A0A553JF88</accession>
<sequence>MELYNLKHPSQVVSFTEALKLGLGKDRGLFFPKEIPVLQDMDALLALPFVERSKKVLGAWLASEIGQETVDSLVEKAFNFDLKLAKADENRYCLELFHGPTLAFKDFGARFMAQCLNELAGGDKINILTATSGDTGAAVADAFFGLDKIQVVVLYPKGKISVLQEKMFTTLGDNIHTVSVESDFDACQDLVKRAFEDSDVRDGLHLNSANSINISRLLAQICYYFEAVAQFKAQHQQDPVIAVPSGNFGNLTAGLFAKAMGLPVARFVAATNSNDTVPRYLDKGDWLPHATVATMSNAMDVAEPSNWPRVEAITEKMGWSLSEITGVALSEEDTSEALKSLYSQGYLSEPHAAIAAQALNLTLSDEEKGIFLGTAHPAKFKDVVDRELAIALPLPAELAAVENKDILSVTLAADFSQLKTHLFKIL</sequence>
<evidence type="ECO:0000256" key="10">
    <source>
        <dbReference type="ARBA" id="ARBA00049144"/>
    </source>
</evidence>
<keyword evidence="9 15" id="KW-0456">Lyase</keyword>
<evidence type="ECO:0000256" key="5">
    <source>
        <dbReference type="ARBA" id="ARBA00018679"/>
    </source>
</evidence>
<dbReference type="PANTHER" id="PTHR42690:SF1">
    <property type="entry name" value="THREONINE SYNTHASE-LIKE 2"/>
    <property type="match status" value="1"/>
</dbReference>
<feature type="domain" description="Tryptophan synthase beta chain-like PALP" evidence="13">
    <location>
        <begin position="94"/>
        <end position="363"/>
    </location>
</feature>
<comment type="catalytic activity">
    <reaction evidence="10">
        <text>O-phospho-L-homoserine + H2O = L-threonine + phosphate</text>
        <dbReference type="Rhea" id="RHEA:10840"/>
        <dbReference type="ChEBI" id="CHEBI:15377"/>
        <dbReference type="ChEBI" id="CHEBI:43474"/>
        <dbReference type="ChEBI" id="CHEBI:57590"/>
        <dbReference type="ChEBI" id="CHEBI:57926"/>
        <dbReference type="EC" id="4.2.3.1"/>
    </reaction>
</comment>
<dbReference type="AlphaFoldDB" id="A0A553JF88"/>
<evidence type="ECO:0000256" key="4">
    <source>
        <dbReference type="ARBA" id="ARBA00013028"/>
    </source>
</evidence>
<dbReference type="InterPro" id="IPR001926">
    <property type="entry name" value="TrpB-like_PALP"/>
</dbReference>
<gene>
    <name evidence="15" type="primary">thrC</name>
    <name evidence="15" type="ORF">FN961_24490</name>
</gene>
<dbReference type="SUPFAM" id="SSF53686">
    <property type="entry name" value="Tryptophan synthase beta subunit-like PLP-dependent enzymes"/>
    <property type="match status" value="1"/>
</dbReference>
<evidence type="ECO:0000256" key="8">
    <source>
        <dbReference type="ARBA" id="ARBA00022898"/>
    </source>
</evidence>
<evidence type="ECO:0000256" key="3">
    <source>
        <dbReference type="ARBA" id="ARBA00005517"/>
    </source>
</evidence>
<keyword evidence="8 12" id="KW-0663">Pyridoxal phosphate</keyword>
<evidence type="ECO:0000256" key="1">
    <source>
        <dbReference type="ARBA" id="ARBA00001933"/>
    </source>
</evidence>
<dbReference type="InterPro" id="IPR004450">
    <property type="entry name" value="Thr_synthase-like"/>
</dbReference>
<dbReference type="GO" id="GO:0004795">
    <property type="term" value="F:threonine synthase activity"/>
    <property type="evidence" value="ECO:0007669"/>
    <property type="project" value="UniProtKB-UniRule"/>
</dbReference>
<dbReference type="GO" id="GO:0009088">
    <property type="term" value="P:threonine biosynthetic process"/>
    <property type="evidence" value="ECO:0007669"/>
    <property type="project" value="UniProtKB-UniRule"/>
</dbReference>
<evidence type="ECO:0000256" key="2">
    <source>
        <dbReference type="ARBA" id="ARBA00004979"/>
    </source>
</evidence>
<evidence type="ECO:0000256" key="9">
    <source>
        <dbReference type="ARBA" id="ARBA00023239"/>
    </source>
</evidence>
<evidence type="ECO:0000259" key="14">
    <source>
        <dbReference type="Pfam" id="PF14821"/>
    </source>
</evidence>
<dbReference type="EC" id="4.2.3.1" evidence="4 11"/>
<evidence type="ECO:0000256" key="6">
    <source>
        <dbReference type="ARBA" id="ARBA00022605"/>
    </source>
</evidence>
<comment type="similarity">
    <text evidence="3">Belongs to the threonine synthase family.</text>
</comment>
<dbReference type="InterPro" id="IPR037158">
    <property type="entry name" value="Thr_synth_N_sf"/>
</dbReference>
<dbReference type="OrthoDB" id="9763107at2"/>
<dbReference type="InterPro" id="IPR051166">
    <property type="entry name" value="Threonine_Synthase"/>
</dbReference>
<dbReference type="RefSeq" id="WP_144042766.1">
    <property type="nucleotide sequence ID" value="NZ_BMPL01000055.1"/>
</dbReference>
<dbReference type="NCBIfam" id="TIGR00260">
    <property type="entry name" value="thrC"/>
    <property type="match status" value="1"/>
</dbReference>
<dbReference type="Gene3D" id="3.40.50.1100">
    <property type="match status" value="2"/>
</dbReference>
<dbReference type="Proteomes" id="UP000318126">
    <property type="component" value="Unassembled WGS sequence"/>
</dbReference>
<keyword evidence="6" id="KW-0028">Amino-acid biosynthesis</keyword>
<feature type="modified residue" description="N6-(pyridoxal phosphate)lysine" evidence="12">
    <location>
        <position position="105"/>
    </location>
</feature>